<evidence type="ECO:0000313" key="2">
    <source>
        <dbReference type="EMBL" id="KFI90853.1"/>
    </source>
</evidence>
<organism evidence="2 3">
    <name type="scientific">Bifidobacterium saguini DSM 23967</name>
    <dbReference type="NCBI Taxonomy" id="1437607"/>
    <lineage>
        <taxon>Bacteria</taxon>
        <taxon>Bacillati</taxon>
        <taxon>Actinomycetota</taxon>
        <taxon>Actinomycetes</taxon>
        <taxon>Bifidobacteriales</taxon>
        <taxon>Bifidobacteriaceae</taxon>
        <taxon>Bifidobacterium</taxon>
    </lineage>
</organism>
<dbReference type="OrthoDB" id="3233015at2"/>
<dbReference type="AlphaFoldDB" id="A0A087D5Q3"/>
<dbReference type="EMBL" id="JGZN01000020">
    <property type="protein sequence ID" value="KFI90853.1"/>
    <property type="molecule type" value="Genomic_DNA"/>
</dbReference>
<dbReference type="InterPro" id="IPR008687">
    <property type="entry name" value="MobC"/>
</dbReference>
<accession>A0A087D5Q3</accession>
<keyword evidence="2" id="KW-0804">Transcription</keyword>
<evidence type="ECO:0000259" key="1">
    <source>
        <dbReference type="Pfam" id="PF05713"/>
    </source>
</evidence>
<gene>
    <name evidence="2" type="ORF">BISA_2225</name>
</gene>
<sequence>MMANKQHIRVGKPRDQRIYIRVCDDEKLLFRQAAKRRGTTVSLAAVDAIRLMLGRLDQEDEEKNSPVVDELKSIRYELRRIGVNVNQIAHWANHENAVGMQGEADTLAAVAECRRLVERASAIIDRAEGGNR</sequence>
<name>A0A087D5Q3_9BIFI</name>
<dbReference type="RefSeq" id="WP_051917570.1">
    <property type="nucleotide sequence ID" value="NZ_JDUT01000018.1"/>
</dbReference>
<comment type="caution">
    <text evidence="2">The sequence shown here is derived from an EMBL/GenBank/DDBJ whole genome shotgun (WGS) entry which is preliminary data.</text>
</comment>
<dbReference type="Proteomes" id="UP000029066">
    <property type="component" value="Unassembled WGS sequence"/>
</dbReference>
<dbReference type="Pfam" id="PF05713">
    <property type="entry name" value="MobC"/>
    <property type="match status" value="1"/>
</dbReference>
<evidence type="ECO:0000313" key="3">
    <source>
        <dbReference type="Proteomes" id="UP000029066"/>
    </source>
</evidence>
<keyword evidence="2" id="KW-0240">DNA-directed RNA polymerase</keyword>
<dbReference type="STRING" id="1437607.BISA_2225"/>
<reference evidence="2 3" key="1">
    <citation type="submission" date="2014-03" db="EMBL/GenBank/DDBJ databases">
        <title>Genomics of Bifidobacteria.</title>
        <authorList>
            <person name="Ventura M."/>
            <person name="Milani C."/>
            <person name="Lugli G.A."/>
        </authorList>
    </citation>
    <scope>NUCLEOTIDE SEQUENCE [LARGE SCALE GENOMIC DNA]</scope>
    <source>
        <strain evidence="2 3">DSM 23967</strain>
    </source>
</reference>
<feature type="domain" description="Bacterial mobilisation" evidence="1">
    <location>
        <begin position="77"/>
        <end position="118"/>
    </location>
</feature>
<dbReference type="GO" id="GO:0000428">
    <property type="term" value="C:DNA-directed RNA polymerase complex"/>
    <property type="evidence" value="ECO:0007669"/>
    <property type="project" value="UniProtKB-KW"/>
</dbReference>
<proteinExistence type="predicted"/>
<protein>
    <submittedName>
        <fullName evidence="2">DNA-directed RNA polymerase, subunit K/omega</fullName>
    </submittedName>
</protein>